<evidence type="ECO:0000259" key="1">
    <source>
        <dbReference type="Pfam" id="PF02627"/>
    </source>
</evidence>
<dbReference type="EMBL" id="CP054705">
    <property type="protein sequence ID" value="QQK76471.1"/>
    <property type="molecule type" value="Genomic_DNA"/>
</dbReference>
<accession>A0A7T6Z405</accession>
<dbReference type="InterPro" id="IPR004675">
    <property type="entry name" value="AhpD_core"/>
</dbReference>
<proteinExistence type="predicted"/>
<sequence length="228" mass="24982">MYINNGKEAITLLESLYERPYFSRLNEFSDLAPEMFKEFMTFNEGVMKHGSLSLKLKELAAVAVAHVTGCPYCIELHVSQLKEAGGSKEEMSEAILIGTALKAGSSVAHGVNALNAYDDVNDDTLYKRSYFDRLGELSKLQPDMFKAFANFDQQAMKPSTMSKKDAELIAVAVAHTTGCPYCIDLHTKNAKEKGAEKEEIAEIIFVATALKAGSVLAHGVNGLNAYDR</sequence>
<dbReference type="PANTHER" id="PTHR33930">
    <property type="entry name" value="ALKYL HYDROPEROXIDE REDUCTASE AHPD"/>
    <property type="match status" value="1"/>
</dbReference>
<dbReference type="Pfam" id="PF02627">
    <property type="entry name" value="CMD"/>
    <property type="match status" value="2"/>
</dbReference>
<protein>
    <submittedName>
        <fullName evidence="2">Carboxymuconolactone decarboxylase family protein</fullName>
    </submittedName>
</protein>
<feature type="domain" description="Carboxymuconolactone decarboxylase-like" evidence="1">
    <location>
        <begin position="142"/>
        <end position="219"/>
    </location>
</feature>
<reference evidence="2 3" key="1">
    <citation type="submission" date="2020-06" db="EMBL/GenBank/DDBJ databases">
        <title>Genomic analysis of Salicibibacter sp. NKC5-3.</title>
        <authorList>
            <person name="Oh Y.J."/>
        </authorList>
    </citation>
    <scope>NUCLEOTIDE SEQUENCE [LARGE SCALE GENOMIC DNA]</scope>
    <source>
        <strain evidence="2 3">NKC5-3</strain>
    </source>
</reference>
<dbReference type="KEGG" id="scia:HUG15_13455"/>
<name>A0A7T6Z405_9BACI</name>
<dbReference type="GO" id="GO:0051920">
    <property type="term" value="F:peroxiredoxin activity"/>
    <property type="evidence" value="ECO:0007669"/>
    <property type="project" value="InterPro"/>
</dbReference>
<dbReference type="SUPFAM" id="SSF69118">
    <property type="entry name" value="AhpD-like"/>
    <property type="match status" value="2"/>
</dbReference>
<organism evidence="2 3">
    <name type="scientific">Salicibibacter cibarius</name>
    <dbReference type="NCBI Taxonomy" id="2743000"/>
    <lineage>
        <taxon>Bacteria</taxon>
        <taxon>Bacillati</taxon>
        <taxon>Bacillota</taxon>
        <taxon>Bacilli</taxon>
        <taxon>Bacillales</taxon>
        <taxon>Bacillaceae</taxon>
        <taxon>Salicibibacter</taxon>
    </lineage>
</organism>
<dbReference type="RefSeq" id="WP_200123601.1">
    <property type="nucleotide sequence ID" value="NZ_CP054705.1"/>
</dbReference>
<dbReference type="Gene3D" id="1.20.1290.10">
    <property type="entry name" value="AhpD-like"/>
    <property type="match status" value="2"/>
</dbReference>
<dbReference type="Proteomes" id="UP000595823">
    <property type="component" value="Chromosome"/>
</dbReference>
<evidence type="ECO:0000313" key="3">
    <source>
        <dbReference type="Proteomes" id="UP000595823"/>
    </source>
</evidence>
<dbReference type="NCBIfam" id="TIGR00778">
    <property type="entry name" value="ahpD_dom"/>
    <property type="match status" value="2"/>
</dbReference>
<dbReference type="PANTHER" id="PTHR33930:SF8">
    <property type="entry name" value="4-CARBOXYMUCONOLACTONE DECARBOXYLASE"/>
    <property type="match status" value="1"/>
</dbReference>
<dbReference type="AlphaFoldDB" id="A0A7T6Z405"/>
<gene>
    <name evidence="2" type="ORF">HUG15_13455</name>
</gene>
<evidence type="ECO:0000313" key="2">
    <source>
        <dbReference type="EMBL" id="QQK76471.1"/>
    </source>
</evidence>
<feature type="domain" description="Carboxymuconolactone decarboxylase-like" evidence="1">
    <location>
        <begin position="33"/>
        <end position="115"/>
    </location>
</feature>
<dbReference type="InterPro" id="IPR003779">
    <property type="entry name" value="CMD-like"/>
</dbReference>
<dbReference type="InterPro" id="IPR029032">
    <property type="entry name" value="AhpD-like"/>
</dbReference>
<keyword evidence="3" id="KW-1185">Reference proteome</keyword>